<evidence type="ECO:0000256" key="4">
    <source>
        <dbReference type="ARBA" id="ARBA00023239"/>
    </source>
</evidence>
<comment type="catalytic activity">
    <reaction evidence="1">
        <text>(4aS,6R)-4a-hydroxy-L-erythro-5,6,7,8-tetrahydrobiopterin = (6R)-L-erythro-6,7-dihydrobiopterin + H2O</text>
        <dbReference type="Rhea" id="RHEA:11920"/>
        <dbReference type="ChEBI" id="CHEBI:15377"/>
        <dbReference type="ChEBI" id="CHEBI:15642"/>
        <dbReference type="ChEBI" id="CHEBI:43120"/>
        <dbReference type="EC" id="4.2.1.96"/>
    </reaction>
</comment>
<accession>A0A2A2GHS0</accession>
<keyword evidence="4" id="KW-0456">Lyase</keyword>
<dbReference type="OrthoDB" id="9794987at2"/>
<dbReference type="InterPro" id="IPR036428">
    <property type="entry name" value="PCD_sf"/>
</dbReference>
<reference evidence="5 6" key="1">
    <citation type="submission" date="2017-09" db="EMBL/GenBank/DDBJ databases">
        <title>Paracoccus alkalisoli sp. nov., isolated from saline alkaline soil.</title>
        <authorList>
            <person name="Dong X."/>
            <person name="Zhang G."/>
        </authorList>
    </citation>
    <scope>NUCLEOTIDE SEQUENCE [LARGE SCALE GENOMIC DNA]</scope>
    <source>
        <strain evidence="5 6">WN007</strain>
    </source>
</reference>
<comment type="caution">
    <text evidence="5">The sequence shown here is derived from an EMBL/GenBank/DDBJ whole genome shotgun (WGS) entry which is preliminary data.</text>
</comment>
<evidence type="ECO:0000256" key="3">
    <source>
        <dbReference type="ARBA" id="ARBA00013252"/>
    </source>
</evidence>
<dbReference type="InterPro" id="IPR001533">
    <property type="entry name" value="Pterin_deHydtase"/>
</dbReference>
<evidence type="ECO:0000313" key="6">
    <source>
        <dbReference type="Proteomes" id="UP000218023"/>
    </source>
</evidence>
<dbReference type="EMBL" id="NSJZ01000013">
    <property type="protein sequence ID" value="PAU96544.1"/>
    <property type="molecule type" value="Genomic_DNA"/>
</dbReference>
<proteinExistence type="inferred from homology"/>
<dbReference type="PANTHER" id="PTHR12599:SF0">
    <property type="entry name" value="PTERIN-4-ALPHA-CARBINOLAMINE DEHYDRATASE"/>
    <property type="match status" value="1"/>
</dbReference>
<evidence type="ECO:0000256" key="2">
    <source>
        <dbReference type="ARBA" id="ARBA00006472"/>
    </source>
</evidence>
<sequence>MSDLATRTCTPCTGAMPVMDASAAAKAVAALPGWTLAADGRAMTRRWEFKGFARAVQMANLAAWLGENQGHHPDVRFGWGYCEVTFTTHAAGGLTENDLICAARLNAITAR</sequence>
<dbReference type="PANTHER" id="PTHR12599">
    <property type="entry name" value="PTERIN-4-ALPHA-CARBINOLAMINE DEHYDRATASE"/>
    <property type="match status" value="1"/>
</dbReference>
<evidence type="ECO:0000313" key="5">
    <source>
        <dbReference type="EMBL" id="PAU96544.1"/>
    </source>
</evidence>
<dbReference type="AlphaFoldDB" id="A0A2A2GHS0"/>
<dbReference type="Proteomes" id="UP000218023">
    <property type="component" value="Unassembled WGS sequence"/>
</dbReference>
<dbReference type="GO" id="GO:0008124">
    <property type="term" value="F:4-alpha-hydroxytetrahydrobiopterin dehydratase activity"/>
    <property type="evidence" value="ECO:0007669"/>
    <property type="project" value="UniProtKB-EC"/>
</dbReference>
<keyword evidence="6" id="KW-1185">Reference proteome</keyword>
<dbReference type="CDD" id="cd00913">
    <property type="entry name" value="PCD_DCoH_subfamily_a"/>
    <property type="match status" value="1"/>
</dbReference>
<dbReference type="Pfam" id="PF01329">
    <property type="entry name" value="Pterin_4a"/>
    <property type="match status" value="1"/>
</dbReference>
<dbReference type="RefSeq" id="WP_095640840.1">
    <property type="nucleotide sequence ID" value="NZ_NSJZ01000013.1"/>
</dbReference>
<name>A0A2A2GHS0_9RHOB</name>
<organism evidence="5 6">
    <name type="scientific">Paracoccus salipaludis</name>
    <dbReference type="NCBI Taxonomy" id="2032623"/>
    <lineage>
        <taxon>Bacteria</taxon>
        <taxon>Pseudomonadati</taxon>
        <taxon>Pseudomonadota</taxon>
        <taxon>Alphaproteobacteria</taxon>
        <taxon>Rhodobacterales</taxon>
        <taxon>Paracoccaceae</taxon>
        <taxon>Paracoccus</taxon>
    </lineage>
</organism>
<dbReference type="SUPFAM" id="SSF55248">
    <property type="entry name" value="PCD-like"/>
    <property type="match status" value="1"/>
</dbReference>
<gene>
    <name evidence="5" type="ORF">CK240_13435</name>
</gene>
<dbReference type="EC" id="4.2.1.96" evidence="3"/>
<protein>
    <recommendedName>
        <fullName evidence="3">4a-hydroxytetrahydrobiopterin dehydratase</fullName>
        <ecNumber evidence="3">4.2.1.96</ecNumber>
    </recommendedName>
</protein>
<comment type="similarity">
    <text evidence="2">Belongs to the pterin-4-alpha-carbinolamine dehydratase family.</text>
</comment>
<dbReference type="Gene3D" id="3.30.1360.20">
    <property type="entry name" value="Transcriptional coactivator/pterin dehydratase"/>
    <property type="match status" value="1"/>
</dbReference>
<evidence type="ECO:0000256" key="1">
    <source>
        <dbReference type="ARBA" id="ARBA00001554"/>
    </source>
</evidence>
<dbReference type="GO" id="GO:0006729">
    <property type="term" value="P:tetrahydrobiopterin biosynthetic process"/>
    <property type="evidence" value="ECO:0007669"/>
    <property type="project" value="InterPro"/>
</dbReference>